<dbReference type="AlphaFoldDB" id="A0A1T5LKR4"/>
<evidence type="ECO:0008006" key="8">
    <source>
        <dbReference type="Google" id="ProtNLM"/>
    </source>
</evidence>
<evidence type="ECO:0000313" key="6">
    <source>
        <dbReference type="EMBL" id="SKC76474.1"/>
    </source>
</evidence>
<dbReference type="RefSeq" id="WP_079687925.1">
    <property type="nucleotide sequence ID" value="NZ_FUZU01000002.1"/>
</dbReference>
<evidence type="ECO:0000256" key="2">
    <source>
        <dbReference type="ARBA" id="ARBA00022692"/>
    </source>
</evidence>
<feature type="transmembrane region" description="Helical" evidence="5">
    <location>
        <begin position="107"/>
        <end position="125"/>
    </location>
</feature>
<feature type="transmembrane region" description="Helical" evidence="5">
    <location>
        <begin position="200"/>
        <end position="218"/>
    </location>
</feature>
<dbReference type="Proteomes" id="UP000190961">
    <property type="component" value="Unassembled WGS sequence"/>
</dbReference>
<dbReference type="InterPro" id="IPR000537">
    <property type="entry name" value="UbiA_prenyltransferase"/>
</dbReference>
<feature type="transmembrane region" description="Helical" evidence="5">
    <location>
        <begin position="157"/>
        <end position="179"/>
    </location>
</feature>
<evidence type="ECO:0000256" key="1">
    <source>
        <dbReference type="ARBA" id="ARBA00004141"/>
    </source>
</evidence>
<keyword evidence="2 5" id="KW-0812">Transmembrane</keyword>
<dbReference type="EMBL" id="FUZU01000002">
    <property type="protein sequence ID" value="SKC76474.1"/>
    <property type="molecule type" value="Genomic_DNA"/>
</dbReference>
<feature type="transmembrane region" description="Helical" evidence="5">
    <location>
        <begin position="37"/>
        <end position="59"/>
    </location>
</feature>
<sequence>MQQLIRLYRLVNLLSIDVAAGAVCSALFFAHLLNVRILPYGVIALGLSVWIIYTVDHLLDAKKIKAPAATARHRFHQDNFKVLCAVVLLATIINGIIILFIRHQVFVAGLFVALTVGIYFLINRYLKFMKEFFIAIVYTIGVLLPSVTVTQQSWREWPWIIIAQFSVTALINLILFSWFDYERDLRDGNISFVTVLGEKTSRVFISILFIAGATLAVIDFSLAGSIILDMNVILLITFIFHRYFAIHDRFRILGDFVFMIPLAYLLLSI</sequence>
<keyword evidence="7" id="KW-1185">Reference proteome</keyword>
<feature type="transmembrane region" description="Helical" evidence="5">
    <location>
        <begin position="250"/>
        <end position="267"/>
    </location>
</feature>
<proteinExistence type="predicted"/>
<comment type="subcellular location">
    <subcellularLocation>
        <location evidence="1">Membrane</location>
        <topology evidence="1">Multi-pass membrane protein</topology>
    </subcellularLocation>
</comment>
<feature type="transmembrane region" description="Helical" evidence="5">
    <location>
        <begin position="132"/>
        <end position="151"/>
    </location>
</feature>
<accession>A0A1T5LKR4</accession>
<dbReference type="OrthoDB" id="976812at2"/>
<dbReference type="STRING" id="688867.SAMN05660236_3401"/>
<evidence type="ECO:0000256" key="4">
    <source>
        <dbReference type="ARBA" id="ARBA00023136"/>
    </source>
</evidence>
<feature type="transmembrane region" description="Helical" evidence="5">
    <location>
        <begin position="80"/>
        <end position="101"/>
    </location>
</feature>
<reference evidence="6 7" key="1">
    <citation type="submission" date="2017-02" db="EMBL/GenBank/DDBJ databases">
        <authorList>
            <person name="Peterson S.W."/>
        </authorList>
    </citation>
    <scope>NUCLEOTIDE SEQUENCE [LARGE SCALE GENOMIC DNA]</scope>
    <source>
        <strain evidence="6 7">DSM 25262</strain>
    </source>
</reference>
<evidence type="ECO:0000256" key="5">
    <source>
        <dbReference type="SAM" id="Phobius"/>
    </source>
</evidence>
<feature type="transmembrane region" description="Helical" evidence="5">
    <location>
        <begin position="224"/>
        <end position="243"/>
    </location>
</feature>
<protein>
    <recommendedName>
        <fullName evidence="8">UbiA prenyltransferase family protein</fullName>
    </recommendedName>
</protein>
<name>A0A1T5LKR4_9BACT</name>
<feature type="transmembrane region" description="Helical" evidence="5">
    <location>
        <begin position="7"/>
        <end position="31"/>
    </location>
</feature>
<evidence type="ECO:0000313" key="7">
    <source>
        <dbReference type="Proteomes" id="UP000190961"/>
    </source>
</evidence>
<dbReference type="Pfam" id="PF01040">
    <property type="entry name" value="UbiA"/>
    <property type="match status" value="1"/>
</dbReference>
<gene>
    <name evidence="6" type="ORF">SAMN05660236_3401</name>
</gene>
<keyword evidence="3 5" id="KW-1133">Transmembrane helix</keyword>
<organism evidence="6 7">
    <name type="scientific">Ohtaekwangia koreensis</name>
    <dbReference type="NCBI Taxonomy" id="688867"/>
    <lineage>
        <taxon>Bacteria</taxon>
        <taxon>Pseudomonadati</taxon>
        <taxon>Bacteroidota</taxon>
        <taxon>Cytophagia</taxon>
        <taxon>Cytophagales</taxon>
        <taxon>Fulvivirgaceae</taxon>
        <taxon>Ohtaekwangia</taxon>
    </lineage>
</organism>
<keyword evidence="4 5" id="KW-0472">Membrane</keyword>
<dbReference type="GO" id="GO:0016765">
    <property type="term" value="F:transferase activity, transferring alkyl or aryl (other than methyl) groups"/>
    <property type="evidence" value="ECO:0007669"/>
    <property type="project" value="InterPro"/>
</dbReference>
<evidence type="ECO:0000256" key="3">
    <source>
        <dbReference type="ARBA" id="ARBA00022989"/>
    </source>
</evidence>
<dbReference type="GO" id="GO:0016020">
    <property type="term" value="C:membrane"/>
    <property type="evidence" value="ECO:0007669"/>
    <property type="project" value="UniProtKB-SubCell"/>
</dbReference>